<dbReference type="InterPro" id="IPR058257">
    <property type="entry name" value="CorA-like_dom"/>
</dbReference>
<keyword evidence="1" id="KW-0812">Transmembrane</keyword>
<dbReference type="Gene3D" id="1.20.58.340">
    <property type="entry name" value="Magnesium transport protein CorA, transmembrane region"/>
    <property type="match status" value="1"/>
</dbReference>
<feature type="transmembrane region" description="Helical" evidence="1">
    <location>
        <begin position="291"/>
        <end position="316"/>
    </location>
</feature>
<feature type="domain" description="CorA-like transporter" evidence="2">
    <location>
        <begin position="41"/>
        <end position="97"/>
    </location>
</feature>
<proteinExistence type="predicted"/>
<evidence type="ECO:0000313" key="3">
    <source>
        <dbReference type="EMBL" id="KAK6337401.1"/>
    </source>
</evidence>
<keyword evidence="4" id="KW-1185">Reference proteome</keyword>
<name>A0AAV9UB49_9PEZI</name>
<keyword evidence="1" id="KW-1133">Transmembrane helix</keyword>
<gene>
    <name evidence="3" type="ORF">TWF730_002802</name>
</gene>
<reference evidence="3 4" key="1">
    <citation type="submission" date="2019-10" db="EMBL/GenBank/DDBJ databases">
        <authorList>
            <person name="Palmer J.M."/>
        </authorList>
    </citation>
    <scope>NUCLEOTIDE SEQUENCE [LARGE SCALE GENOMIC DNA]</scope>
    <source>
        <strain evidence="3 4">TWF730</strain>
    </source>
</reference>
<dbReference type="Proteomes" id="UP001373714">
    <property type="component" value="Unassembled WGS sequence"/>
</dbReference>
<keyword evidence="1" id="KW-0472">Membrane</keyword>
<dbReference type="EMBL" id="JAVHNS010000013">
    <property type="protein sequence ID" value="KAK6337401.1"/>
    <property type="molecule type" value="Genomic_DNA"/>
</dbReference>
<accession>A0AAV9UB49</accession>
<comment type="caution">
    <text evidence="3">The sequence shown here is derived from an EMBL/GenBank/DDBJ whole genome shotgun (WGS) entry which is preliminary data.</text>
</comment>
<dbReference type="AlphaFoldDB" id="A0AAV9UB49"/>
<dbReference type="Pfam" id="PF26616">
    <property type="entry name" value="CorA-like"/>
    <property type="match status" value="1"/>
</dbReference>
<feature type="transmembrane region" description="Helical" evidence="1">
    <location>
        <begin position="336"/>
        <end position="362"/>
    </location>
</feature>
<evidence type="ECO:0000259" key="2">
    <source>
        <dbReference type="Pfam" id="PF26616"/>
    </source>
</evidence>
<evidence type="ECO:0000256" key="1">
    <source>
        <dbReference type="SAM" id="Phobius"/>
    </source>
</evidence>
<protein>
    <recommendedName>
        <fullName evidence="2">CorA-like transporter domain-containing protein</fullName>
    </recommendedName>
</protein>
<sequence>MQSKISPSDEYFMSCYYDIFRGTDVLTEGSLGGPSQKVPGFQICYNLRYFERHGRERQDPWSCRQSVIYQRYNFATTASSAWIVVQAPERLKTTLDDVGIHCLQNPLFFHIRILDAAVANNWEYIEYLSDQLLNLDKQAAFPRALHQFDIDISRSQEAHSIKKRLFHMKTLLNGTIRIISALSSLAKELLESEKITKSTHDIVIRHLGNISRDLEAHKSMTDELLDWSCIIQSMINSILDFRNQESLKENGVQLKVVAQANRDEAQASAKEARHVAEIARHTYADSRIMRIATVIALIYLPASLVMAFFSTVFVEIRRDSNDPDPSDTSTQKHRVFISNTIWIAFASIVALIFITVGIFIFWQKKTDSKGGNSTTGTPKPMV</sequence>
<organism evidence="3 4">
    <name type="scientific">Orbilia blumenaviensis</name>
    <dbReference type="NCBI Taxonomy" id="1796055"/>
    <lineage>
        <taxon>Eukaryota</taxon>
        <taxon>Fungi</taxon>
        <taxon>Dikarya</taxon>
        <taxon>Ascomycota</taxon>
        <taxon>Pezizomycotina</taxon>
        <taxon>Orbiliomycetes</taxon>
        <taxon>Orbiliales</taxon>
        <taxon>Orbiliaceae</taxon>
        <taxon>Orbilia</taxon>
    </lineage>
</organism>
<evidence type="ECO:0000313" key="4">
    <source>
        <dbReference type="Proteomes" id="UP001373714"/>
    </source>
</evidence>